<gene>
    <name evidence="5" type="ORF">Ade02nite_82220</name>
</gene>
<keyword evidence="1" id="KW-0808">Transferase</keyword>
<comment type="caution">
    <text evidence="5">The sequence shown here is derived from an EMBL/GenBank/DDBJ whole genome shotgun (WGS) entry which is preliminary data.</text>
</comment>
<evidence type="ECO:0000259" key="4">
    <source>
        <dbReference type="PROSITE" id="PS51186"/>
    </source>
</evidence>
<dbReference type="InterPro" id="IPR016181">
    <property type="entry name" value="Acyl_CoA_acyltransferase"/>
</dbReference>
<dbReference type="SUPFAM" id="SSF55729">
    <property type="entry name" value="Acyl-CoA N-acyltransferases (Nat)"/>
    <property type="match status" value="1"/>
</dbReference>
<reference evidence="5 6" key="1">
    <citation type="submission" date="2021-01" db="EMBL/GenBank/DDBJ databases">
        <title>Whole genome shotgun sequence of Actinoplanes deccanensis NBRC 13994.</title>
        <authorList>
            <person name="Komaki H."/>
            <person name="Tamura T."/>
        </authorList>
    </citation>
    <scope>NUCLEOTIDE SEQUENCE [LARGE SCALE GENOMIC DNA]</scope>
    <source>
        <strain evidence="5 6">NBRC 13994</strain>
    </source>
</reference>
<dbReference type="EMBL" id="BOMI01000174">
    <property type="protein sequence ID" value="GID79581.1"/>
    <property type="molecule type" value="Genomic_DNA"/>
</dbReference>
<dbReference type="PROSITE" id="PS51186">
    <property type="entry name" value="GNAT"/>
    <property type="match status" value="1"/>
</dbReference>
<proteinExistence type="inferred from homology"/>
<accession>A0ABQ3YHU8</accession>
<comment type="similarity">
    <text evidence="3">Belongs to the acetyltransferase family. RimJ subfamily.</text>
</comment>
<sequence length="180" mass="20232">MRLITDRLLLRPLRPGDEADVLAYRGRADVSRYLESEPMTPGDVEGFIAERATATSLDKDGDRILLAAELDGHVIGDVRLRAGRLEDAQGELGWVFHPGHHGRGYATEAARALMRLGFEDLGLHRVWAQLDPRNKASARVCERLGMRQEALLIEESRFKGEWGDLAIYALLAREWTSTRK</sequence>
<evidence type="ECO:0000313" key="5">
    <source>
        <dbReference type="EMBL" id="GID79581.1"/>
    </source>
</evidence>
<feature type="domain" description="N-acetyltransferase" evidence="4">
    <location>
        <begin position="8"/>
        <end position="174"/>
    </location>
</feature>
<dbReference type="PANTHER" id="PTHR43792:SF8">
    <property type="entry name" value="[RIBOSOMAL PROTEIN US5]-ALANINE N-ACETYLTRANSFERASE"/>
    <property type="match status" value="1"/>
</dbReference>
<evidence type="ECO:0000256" key="2">
    <source>
        <dbReference type="ARBA" id="ARBA00023315"/>
    </source>
</evidence>
<evidence type="ECO:0000313" key="6">
    <source>
        <dbReference type="Proteomes" id="UP000609879"/>
    </source>
</evidence>
<dbReference type="RefSeq" id="WP_239169422.1">
    <property type="nucleotide sequence ID" value="NZ_BAAABO010000064.1"/>
</dbReference>
<name>A0ABQ3YHU8_9ACTN</name>
<dbReference type="Proteomes" id="UP000609879">
    <property type="component" value="Unassembled WGS sequence"/>
</dbReference>
<dbReference type="PANTHER" id="PTHR43792">
    <property type="entry name" value="GNAT FAMILY, PUTATIVE (AFU_ORTHOLOGUE AFUA_3G00765)-RELATED-RELATED"/>
    <property type="match status" value="1"/>
</dbReference>
<evidence type="ECO:0000256" key="3">
    <source>
        <dbReference type="ARBA" id="ARBA00038502"/>
    </source>
</evidence>
<dbReference type="Gene3D" id="3.40.630.30">
    <property type="match status" value="1"/>
</dbReference>
<dbReference type="InterPro" id="IPR051531">
    <property type="entry name" value="N-acetyltransferase"/>
</dbReference>
<protein>
    <submittedName>
        <fullName evidence="5">N-acetyltransferase</fullName>
    </submittedName>
</protein>
<dbReference type="InterPro" id="IPR000182">
    <property type="entry name" value="GNAT_dom"/>
</dbReference>
<keyword evidence="6" id="KW-1185">Reference proteome</keyword>
<evidence type="ECO:0000256" key="1">
    <source>
        <dbReference type="ARBA" id="ARBA00022679"/>
    </source>
</evidence>
<dbReference type="Pfam" id="PF13302">
    <property type="entry name" value="Acetyltransf_3"/>
    <property type="match status" value="1"/>
</dbReference>
<organism evidence="5 6">
    <name type="scientific">Paractinoplanes deccanensis</name>
    <dbReference type="NCBI Taxonomy" id="113561"/>
    <lineage>
        <taxon>Bacteria</taxon>
        <taxon>Bacillati</taxon>
        <taxon>Actinomycetota</taxon>
        <taxon>Actinomycetes</taxon>
        <taxon>Micromonosporales</taxon>
        <taxon>Micromonosporaceae</taxon>
        <taxon>Paractinoplanes</taxon>
    </lineage>
</organism>
<keyword evidence="2" id="KW-0012">Acyltransferase</keyword>